<dbReference type="InterPro" id="IPR050523">
    <property type="entry name" value="AKR_Detox_Biosynth"/>
</dbReference>
<dbReference type="SUPFAM" id="SSF51430">
    <property type="entry name" value="NAD(P)-linked oxidoreductase"/>
    <property type="match status" value="1"/>
</dbReference>
<evidence type="ECO:0000313" key="6">
    <source>
        <dbReference type="EMBL" id="GIL41020.1"/>
    </source>
</evidence>
<accession>A0A8S8XJS1</accession>
<keyword evidence="1" id="KW-0521">NADP</keyword>
<reference evidence="6" key="1">
    <citation type="submission" date="2021-02" db="EMBL/GenBank/DDBJ databases">
        <title>Genome sequence of Rhodospirillales sp. strain TMPK1 isolated from soil.</title>
        <authorList>
            <person name="Nakai R."/>
            <person name="Kusada H."/>
            <person name="Tamaki H."/>
        </authorList>
    </citation>
    <scope>NUCLEOTIDE SEQUENCE</scope>
    <source>
        <strain evidence="6">TMPK1</strain>
    </source>
</reference>
<dbReference type="GO" id="GO:0016491">
    <property type="term" value="F:oxidoreductase activity"/>
    <property type="evidence" value="ECO:0007669"/>
    <property type="project" value="UniProtKB-KW"/>
</dbReference>
<feature type="domain" description="NADP-dependent oxidoreductase" evidence="5">
    <location>
        <begin position="16"/>
        <end position="337"/>
    </location>
</feature>
<dbReference type="InterPro" id="IPR036812">
    <property type="entry name" value="NAD(P)_OxRdtase_dom_sf"/>
</dbReference>
<name>A0A8S8XJS1_9PROT</name>
<organism evidence="6 7">
    <name type="scientific">Roseiterribacter gracilis</name>
    <dbReference type="NCBI Taxonomy" id="2812848"/>
    <lineage>
        <taxon>Bacteria</taxon>
        <taxon>Pseudomonadati</taxon>
        <taxon>Pseudomonadota</taxon>
        <taxon>Alphaproteobacteria</taxon>
        <taxon>Rhodospirillales</taxon>
        <taxon>Roseiterribacteraceae</taxon>
        <taxon>Roseiterribacter</taxon>
    </lineage>
</organism>
<protein>
    <recommendedName>
        <fullName evidence="4">Protein tas</fullName>
    </recommendedName>
</protein>
<evidence type="ECO:0000256" key="1">
    <source>
        <dbReference type="ARBA" id="ARBA00022857"/>
    </source>
</evidence>
<keyword evidence="2" id="KW-0560">Oxidoreductase</keyword>
<comment type="similarity">
    <text evidence="3">Belongs to the aldo/keto reductase family. Aldo/keto reductase 2 subfamily.</text>
</comment>
<evidence type="ECO:0000259" key="5">
    <source>
        <dbReference type="Pfam" id="PF00248"/>
    </source>
</evidence>
<gene>
    <name evidence="6" type="ORF">TMPK1_32570</name>
</gene>
<dbReference type="PANTHER" id="PTHR43364:SF4">
    <property type="entry name" value="NAD(P)-LINKED OXIDOREDUCTASE SUPERFAMILY PROTEIN"/>
    <property type="match status" value="1"/>
</dbReference>
<evidence type="ECO:0000256" key="4">
    <source>
        <dbReference type="ARBA" id="ARBA00070119"/>
    </source>
</evidence>
<keyword evidence="7" id="KW-1185">Reference proteome</keyword>
<dbReference type="Proteomes" id="UP000681075">
    <property type="component" value="Unassembled WGS sequence"/>
</dbReference>
<dbReference type="EMBL" id="BOPV01000001">
    <property type="protein sequence ID" value="GIL41020.1"/>
    <property type="molecule type" value="Genomic_DNA"/>
</dbReference>
<dbReference type="FunFam" id="3.20.20.100:FF:000005">
    <property type="entry name" value="NADP(H)-dependent aldo-keto reductase"/>
    <property type="match status" value="1"/>
</dbReference>
<dbReference type="AlphaFoldDB" id="A0A8S8XJS1"/>
<dbReference type="Pfam" id="PF00248">
    <property type="entry name" value="Aldo_ket_red"/>
    <property type="match status" value="1"/>
</dbReference>
<sequence>MELRPLGLSAIRVSSISLGTMTFGSQTSEAESHAQIDLALDRGINLLDAAEMYPAPPSAETQGATESIIGSWLAKDRGNRGRVVLATKVVGRGASPWIRDGNAKLDRANIVAALDASLQRLGTDYVDLYQLHWPDRKNNRFGELDYKHHDDPHETPIEETLGVLAELVDAGKVRAVGLSNETPWGVARFLQLAETAGLPRVVSIQNPYSLLNRSFDVGLAEMSIREQVGLLAYAPIAAGTLTGKYLDGAVPPASRRAIDYRKSRYATARADAAVRSYHDVARRFGLDPLHMSLAFVHHRPFVASAIIGATDLGQLQHALAGADLILSDEILQALDAVHVGNPNPCP</sequence>
<dbReference type="Gene3D" id="3.20.20.100">
    <property type="entry name" value="NADP-dependent oxidoreductase domain"/>
    <property type="match status" value="1"/>
</dbReference>
<dbReference type="PANTHER" id="PTHR43364">
    <property type="entry name" value="NADH-SPECIFIC METHYLGLYOXAL REDUCTASE-RELATED"/>
    <property type="match status" value="1"/>
</dbReference>
<dbReference type="NCBIfam" id="NF007912">
    <property type="entry name" value="PRK10625.1"/>
    <property type="match status" value="1"/>
</dbReference>
<comment type="caution">
    <text evidence="6">The sequence shown here is derived from an EMBL/GenBank/DDBJ whole genome shotgun (WGS) entry which is preliminary data.</text>
</comment>
<proteinExistence type="inferred from homology"/>
<dbReference type="RefSeq" id="WP_420244321.1">
    <property type="nucleotide sequence ID" value="NZ_BOPV01000001.1"/>
</dbReference>
<evidence type="ECO:0000256" key="2">
    <source>
        <dbReference type="ARBA" id="ARBA00023002"/>
    </source>
</evidence>
<dbReference type="CDD" id="cd19094">
    <property type="entry name" value="AKR_Tas-like"/>
    <property type="match status" value="1"/>
</dbReference>
<dbReference type="InterPro" id="IPR023210">
    <property type="entry name" value="NADP_OxRdtase_dom"/>
</dbReference>
<evidence type="ECO:0000313" key="7">
    <source>
        <dbReference type="Proteomes" id="UP000681075"/>
    </source>
</evidence>
<evidence type="ECO:0000256" key="3">
    <source>
        <dbReference type="ARBA" id="ARBA00038157"/>
    </source>
</evidence>